<dbReference type="AlphaFoldDB" id="A0A2X3DF37"/>
<dbReference type="Proteomes" id="UP000250675">
    <property type="component" value="Unassembled WGS sequence"/>
</dbReference>
<sequence>MTNKQQEDLKEHLPAALATWQQSKSGTGPQRAKKRCHLLTTSAMGPILNGKGSIMKNVNFLLFGLCLVTSTALANLNVIADVGGEDASPYFDGINAQGETPLSPPFGQTSAGDAQASMLPVSTPELSPGEVADRPLQLLGIGALFIVGDDDASRSWLQANAEGLKSRHAAGLVVNVSNLPALQSLQALVPGVPMAPASGSELARRLQLSNYPVLITDTGLSQQVTP</sequence>
<evidence type="ECO:0000313" key="1">
    <source>
        <dbReference type="EMBL" id="SQC20657.1"/>
    </source>
</evidence>
<accession>A0A2X3DF37</accession>
<dbReference type="NCBIfam" id="TIGR03765">
    <property type="entry name" value="ICE_PFL_4695"/>
    <property type="match status" value="1"/>
</dbReference>
<organism evidence="1 2">
    <name type="scientific">Klebsiella pneumoniae</name>
    <dbReference type="NCBI Taxonomy" id="573"/>
    <lineage>
        <taxon>Bacteria</taxon>
        <taxon>Pseudomonadati</taxon>
        <taxon>Pseudomonadota</taxon>
        <taxon>Gammaproteobacteria</taxon>
        <taxon>Enterobacterales</taxon>
        <taxon>Enterobacteriaceae</taxon>
        <taxon>Klebsiella/Raoultella group</taxon>
        <taxon>Klebsiella</taxon>
        <taxon>Klebsiella pneumoniae complex</taxon>
    </lineage>
</organism>
<gene>
    <name evidence="1" type="ORF">NCTC9645_01706</name>
</gene>
<protein>
    <submittedName>
        <fullName evidence="1">Integrating conjugative element protein, PFL_4695 family</fullName>
    </submittedName>
</protein>
<proteinExistence type="predicted"/>
<dbReference type="Pfam" id="PF11072">
    <property type="entry name" value="DUF2859"/>
    <property type="match status" value="1"/>
</dbReference>
<evidence type="ECO:0000313" key="2">
    <source>
        <dbReference type="Proteomes" id="UP000250675"/>
    </source>
</evidence>
<dbReference type="EMBL" id="UASO01000004">
    <property type="protein sequence ID" value="SQC20657.1"/>
    <property type="molecule type" value="Genomic_DNA"/>
</dbReference>
<name>A0A2X3DF37_KLEPN</name>
<dbReference type="InterPro" id="IPR021300">
    <property type="entry name" value="Integr_conj_element_PFL4695"/>
</dbReference>
<reference evidence="1 2" key="1">
    <citation type="submission" date="2018-06" db="EMBL/GenBank/DDBJ databases">
        <authorList>
            <consortium name="Pathogen Informatics"/>
            <person name="Doyle S."/>
        </authorList>
    </citation>
    <scope>NUCLEOTIDE SEQUENCE [LARGE SCALE GENOMIC DNA]</scope>
    <source>
        <strain evidence="1 2">NCTC9645</strain>
    </source>
</reference>